<organism evidence="2 3">
    <name type="scientific">Niallia oryzisoli</name>
    <dbReference type="NCBI Taxonomy" id="1737571"/>
    <lineage>
        <taxon>Bacteria</taxon>
        <taxon>Bacillati</taxon>
        <taxon>Bacillota</taxon>
        <taxon>Bacilli</taxon>
        <taxon>Bacillales</taxon>
        <taxon>Bacillaceae</taxon>
        <taxon>Niallia</taxon>
    </lineage>
</organism>
<accession>A0ABZ2CQR6</accession>
<gene>
    <name evidence="2" type="ORF">R4Z09_14345</name>
</gene>
<protein>
    <submittedName>
        <fullName evidence="2">Ketopantoate reductase C-terminal domain-containing protein</fullName>
    </submittedName>
</protein>
<evidence type="ECO:0000313" key="2">
    <source>
        <dbReference type="EMBL" id="WVX84063.1"/>
    </source>
</evidence>
<dbReference type="RefSeq" id="WP_338452935.1">
    <property type="nucleotide sequence ID" value="NZ_CP137640.1"/>
</dbReference>
<dbReference type="InterPro" id="IPR008927">
    <property type="entry name" value="6-PGluconate_DH-like_C_sf"/>
</dbReference>
<sequence length="61" mass="7187">MLQNVEVGRKTEVDYLARTVIEVGRNYGVPTPIIYKIIHFMKEFQPTISKINETFMAYFMD</sequence>
<reference evidence="2 3" key="1">
    <citation type="submission" date="2023-10" db="EMBL/GenBank/DDBJ databases">
        <title>Niallia locisalis sp.nov. isolated from a salt pond sample.</title>
        <authorList>
            <person name="Li X.-J."/>
            <person name="Dong L."/>
        </authorList>
    </citation>
    <scope>NUCLEOTIDE SEQUENCE [LARGE SCALE GENOMIC DNA]</scope>
    <source>
        <strain evidence="2 3">DSM 29761</strain>
    </source>
</reference>
<evidence type="ECO:0000313" key="3">
    <source>
        <dbReference type="Proteomes" id="UP001357223"/>
    </source>
</evidence>
<dbReference type="Proteomes" id="UP001357223">
    <property type="component" value="Chromosome"/>
</dbReference>
<feature type="domain" description="Ketopantoate reductase C-terminal" evidence="1">
    <location>
        <begin position="1"/>
        <end position="43"/>
    </location>
</feature>
<dbReference type="InterPro" id="IPR013328">
    <property type="entry name" value="6PGD_dom2"/>
</dbReference>
<dbReference type="InterPro" id="IPR013752">
    <property type="entry name" value="KPA_reductase"/>
</dbReference>
<dbReference type="Gene3D" id="1.10.1040.10">
    <property type="entry name" value="N-(1-d-carboxylethyl)-l-norvaline Dehydrogenase, domain 2"/>
    <property type="match status" value="1"/>
</dbReference>
<evidence type="ECO:0000259" key="1">
    <source>
        <dbReference type="Pfam" id="PF08546"/>
    </source>
</evidence>
<keyword evidence="3" id="KW-1185">Reference proteome</keyword>
<dbReference type="Pfam" id="PF08546">
    <property type="entry name" value="ApbA_C"/>
    <property type="match status" value="1"/>
</dbReference>
<proteinExistence type="predicted"/>
<dbReference type="EMBL" id="CP137640">
    <property type="protein sequence ID" value="WVX84063.1"/>
    <property type="molecule type" value="Genomic_DNA"/>
</dbReference>
<dbReference type="SUPFAM" id="SSF48179">
    <property type="entry name" value="6-phosphogluconate dehydrogenase C-terminal domain-like"/>
    <property type="match status" value="1"/>
</dbReference>
<name>A0ABZ2CQR6_9BACI</name>